<accession>A0ABW9RJ40</accession>
<sequence>ADKTEIYVKTADNKTLELYFTDQTTLTRNGEAVEFNVLQEGMKVEVEVEKVGQRLDPIAVRVLE</sequence>
<comment type="caution">
    <text evidence="1">The sequence shown here is derived from an EMBL/GenBank/DDBJ whole genome shotgun (WGS) entry which is preliminary data.</text>
</comment>
<protein>
    <submittedName>
        <fullName evidence="1">Uncharacterized protein</fullName>
    </submittedName>
</protein>
<reference evidence="1 2" key="1">
    <citation type="submission" date="2019-02" db="EMBL/GenBank/DDBJ databases">
        <authorList>
            <person name="Goldberg S.R."/>
            <person name="Haltli B.A."/>
            <person name="Correa H."/>
            <person name="Russell K.G."/>
        </authorList>
    </citation>
    <scope>NUCLEOTIDE SEQUENCE [LARGE SCALE GENOMIC DNA]</scope>
    <source>
        <strain evidence="1 2">JCM 16186</strain>
    </source>
</reference>
<gene>
    <name evidence="1" type="ORF">E1163_03175</name>
</gene>
<name>A0ABW9RJ40_9BACT</name>
<organism evidence="1 2">
    <name type="scientific">Fulvivirga kasyanovii</name>
    <dbReference type="NCBI Taxonomy" id="396812"/>
    <lineage>
        <taxon>Bacteria</taxon>
        <taxon>Pseudomonadati</taxon>
        <taxon>Bacteroidota</taxon>
        <taxon>Cytophagia</taxon>
        <taxon>Cytophagales</taxon>
        <taxon>Fulvivirgaceae</taxon>
        <taxon>Fulvivirga</taxon>
    </lineage>
</organism>
<proteinExistence type="predicted"/>
<evidence type="ECO:0000313" key="1">
    <source>
        <dbReference type="EMBL" id="MTI23941.1"/>
    </source>
</evidence>
<dbReference type="EMBL" id="SMLW01000334">
    <property type="protein sequence ID" value="MTI23941.1"/>
    <property type="molecule type" value="Genomic_DNA"/>
</dbReference>
<dbReference type="Proteomes" id="UP000798808">
    <property type="component" value="Unassembled WGS sequence"/>
</dbReference>
<keyword evidence="2" id="KW-1185">Reference proteome</keyword>
<evidence type="ECO:0000313" key="2">
    <source>
        <dbReference type="Proteomes" id="UP000798808"/>
    </source>
</evidence>
<feature type="non-terminal residue" evidence="1">
    <location>
        <position position="1"/>
    </location>
</feature>